<dbReference type="PANTHER" id="PTHR43201:SF5">
    <property type="entry name" value="MEDIUM-CHAIN ACYL-COA LIGASE ACSF2, MITOCHONDRIAL"/>
    <property type="match status" value="1"/>
</dbReference>
<sequence>MTELTSAERIAPGAIEAWQRHLGREVDAGALRTELVEGTLPRAVRETAARVPERPALAVDDEAATHGELDRLAAGVGGWLRAQGLAAEERVILCGGNSLNFVIAYLGILRAGCVVVPAGAGLTGPELRHIVEDCGATCALAQGDALDRLTSISRDGSSLHTVVAFGGEGSSGTPPLQEVISESEPLEPGDESGDDLAMLAYTSGTTGWPKGVPLTHANLLSSVRAAMRAWRWDANDTLVHALPFSHQHGLGGVHMTLLAGSRAVVHSRFDPARLCAAIESEGATVLFAVPAIYEKLATWEGIEEADFSSLRLPVAGSSALSPTLARRVSSLLGSVLERYGSTESGLSVSNPYDGSRKFGSVGFPLPGTELSIVDEEGHALEPGDDGEIVLRGPQVFSGYWNLPEATEENFYPGGWFRTGDVGRVDPEDGYLTITGRLKEMIISGGLNIYPREVELVLEDHATVEGAAVVGVPSERWGEEVVAFVVPVGDDRVDEEDLSAHARENLSAYKCPKRFFVVDELPRNEMGKVLKDELVRMAAEERETG</sequence>
<dbReference type="Gene3D" id="3.30.300.30">
    <property type="match status" value="1"/>
</dbReference>
<reference evidence="5" key="1">
    <citation type="submission" date="2020-02" db="EMBL/GenBank/DDBJ databases">
        <authorList>
            <person name="Meier V. D."/>
        </authorList>
    </citation>
    <scope>NUCLEOTIDE SEQUENCE</scope>
    <source>
        <strain evidence="5">AVDCRST_MAG78</strain>
    </source>
</reference>
<dbReference type="PROSITE" id="PS00455">
    <property type="entry name" value="AMP_BINDING"/>
    <property type="match status" value="1"/>
</dbReference>
<feature type="domain" description="AMP-binding enzyme C-terminal" evidence="4">
    <location>
        <begin position="452"/>
        <end position="527"/>
    </location>
</feature>
<dbReference type="Gene3D" id="3.40.50.12780">
    <property type="entry name" value="N-terminal domain of ligase-like"/>
    <property type="match status" value="1"/>
</dbReference>
<evidence type="ECO:0000256" key="2">
    <source>
        <dbReference type="ARBA" id="ARBA00022598"/>
    </source>
</evidence>
<accession>A0A6J4PM45</accession>
<dbReference type="EMBL" id="CADCVB010000056">
    <property type="protein sequence ID" value="CAA9416617.1"/>
    <property type="molecule type" value="Genomic_DNA"/>
</dbReference>
<proteinExistence type="inferred from homology"/>
<feature type="domain" description="AMP-dependent synthetase/ligase" evidence="3">
    <location>
        <begin position="45"/>
        <end position="400"/>
    </location>
</feature>
<dbReference type="InterPro" id="IPR020845">
    <property type="entry name" value="AMP-binding_CS"/>
</dbReference>
<keyword evidence="2 5" id="KW-0436">Ligase</keyword>
<evidence type="ECO:0000259" key="4">
    <source>
        <dbReference type="Pfam" id="PF13193"/>
    </source>
</evidence>
<protein>
    <submittedName>
        <fullName evidence="5">Long-chain-fatty-acid--CoA ligase</fullName>
        <ecNumber evidence="5">6.2.1.3</ecNumber>
    </submittedName>
</protein>
<dbReference type="Pfam" id="PF00501">
    <property type="entry name" value="AMP-binding"/>
    <property type="match status" value="1"/>
</dbReference>
<dbReference type="GO" id="GO:0004467">
    <property type="term" value="F:long-chain fatty acid-CoA ligase activity"/>
    <property type="evidence" value="ECO:0007669"/>
    <property type="project" value="UniProtKB-EC"/>
</dbReference>
<dbReference type="FunFam" id="3.30.300.30:FF:000008">
    <property type="entry name" value="2,3-dihydroxybenzoate-AMP ligase"/>
    <property type="match status" value="1"/>
</dbReference>
<dbReference type="AlphaFoldDB" id="A0A6J4PM45"/>
<dbReference type="Pfam" id="PF13193">
    <property type="entry name" value="AMP-binding_C"/>
    <property type="match status" value="1"/>
</dbReference>
<dbReference type="InterPro" id="IPR042099">
    <property type="entry name" value="ANL_N_sf"/>
</dbReference>
<evidence type="ECO:0000256" key="1">
    <source>
        <dbReference type="ARBA" id="ARBA00006432"/>
    </source>
</evidence>
<comment type="similarity">
    <text evidence="1">Belongs to the ATP-dependent AMP-binding enzyme family.</text>
</comment>
<dbReference type="InterPro" id="IPR045851">
    <property type="entry name" value="AMP-bd_C_sf"/>
</dbReference>
<dbReference type="InterPro" id="IPR025110">
    <property type="entry name" value="AMP-bd_C"/>
</dbReference>
<dbReference type="GO" id="GO:0031956">
    <property type="term" value="F:medium-chain fatty acid-CoA ligase activity"/>
    <property type="evidence" value="ECO:0007669"/>
    <property type="project" value="TreeGrafter"/>
</dbReference>
<evidence type="ECO:0000259" key="3">
    <source>
        <dbReference type="Pfam" id="PF00501"/>
    </source>
</evidence>
<gene>
    <name evidence="5" type="ORF">AVDCRST_MAG78-734</name>
</gene>
<name>A0A6J4PM45_9ACTN</name>
<dbReference type="SUPFAM" id="SSF56801">
    <property type="entry name" value="Acetyl-CoA synthetase-like"/>
    <property type="match status" value="1"/>
</dbReference>
<dbReference type="PANTHER" id="PTHR43201">
    <property type="entry name" value="ACYL-COA SYNTHETASE"/>
    <property type="match status" value="1"/>
</dbReference>
<dbReference type="InterPro" id="IPR000873">
    <property type="entry name" value="AMP-dep_synth/lig_dom"/>
</dbReference>
<organism evidence="5">
    <name type="scientific">uncultured Rubrobacteraceae bacterium</name>
    <dbReference type="NCBI Taxonomy" id="349277"/>
    <lineage>
        <taxon>Bacteria</taxon>
        <taxon>Bacillati</taxon>
        <taxon>Actinomycetota</taxon>
        <taxon>Rubrobacteria</taxon>
        <taxon>Rubrobacterales</taxon>
        <taxon>Rubrobacteraceae</taxon>
        <taxon>environmental samples</taxon>
    </lineage>
</organism>
<evidence type="ECO:0000313" key="5">
    <source>
        <dbReference type="EMBL" id="CAA9416617.1"/>
    </source>
</evidence>
<dbReference type="EC" id="6.2.1.3" evidence="5"/>